<organism evidence="2 3">
    <name type="scientific">Serratia oryzae</name>
    <dbReference type="NCBI Taxonomy" id="2034155"/>
    <lineage>
        <taxon>Bacteria</taxon>
        <taxon>Pseudomonadati</taxon>
        <taxon>Pseudomonadota</taxon>
        <taxon>Gammaproteobacteria</taxon>
        <taxon>Enterobacterales</taxon>
        <taxon>Yersiniaceae</taxon>
        <taxon>Serratia</taxon>
    </lineage>
</organism>
<sequence>MIDRLTEKYPNAISWAFGDSPELADELVALVMQGGKTATCGSLHAFEQEEVSPSVGGYSIILSGEGQPVCVIRTLALRLVRFSEVSEEQARKEGEGDLSLEYWRTEHQAFFEREGTFAENMELVFEEFQLLEVL</sequence>
<evidence type="ECO:0000259" key="1">
    <source>
        <dbReference type="SMART" id="SM01022"/>
    </source>
</evidence>
<dbReference type="Proteomes" id="UP000216021">
    <property type="component" value="Unassembled WGS sequence"/>
</dbReference>
<accession>A0A1S8CJG2</accession>
<dbReference type="CDD" id="cd06553">
    <property type="entry name" value="ASCH_Ef3133_like"/>
    <property type="match status" value="1"/>
</dbReference>
<dbReference type="InterPro" id="IPR009326">
    <property type="entry name" value="DUF984"/>
</dbReference>
<comment type="caution">
    <text evidence="2">The sequence shown here is derived from an EMBL/GenBank/DDBJ whole genome shotgun (WGS) entry which is preliminary data.</text>
</comment>
<evidence type="ECO:0000313" key="3">
    <source>
        <dbReference type="Proteomes" id="UP000216021"/>
    </source>
</evidence>
<dbReference type="AlphaFoldDB" id="A0A1S8CJG2"/>
<keyword evidence="3" id="KW-1185">Reference proteome</keyword>
<dbReference type="PIRSF" id="PIRSF021320">
    <property type="entry name" value="DUF984"/>
    <property type="match status" value="1"/>
</dbReference>
<gene>
    <name evidence="2" type="ORF">BMI79_11345</name>
</gene>
<dbReference type="PANTHER" id="PTHR39203:SF1">
    <property type="entry name" value="CYTOPLASMIC PROTEIN"/>
    <property type="match status" value="1"/>
</dbReference>
<name>A0A1S8CJG2_9GAMM</name>
<feature type="domain" description="ASCH" evidence="1">
    <location>
        <begin position="15"/>
        <end position="132"/>
    </location>
</feature>
<evidence type="ECO:0000313" key="2">
    <source>
        <dbReference type="EMBL" id="OMQ23091.1"/>
    </source>
</evidence>
<dbReference type="OrthoDB" id="9807542at2"/>
<proteinExistence type="predicted"/>
<dbReference type="EMBL" id="MOXD01000005">
    <property type="protein sequence ID" value="OMQ23091.1"/>
    <property type="molecule type" value="Genomic_DNA"/>
</dbReference>
<dbReference type="Pfam" id="PF04266">
    <property type="entry name" value="ASCH"/>
    <property type="match status" value="1"/>
</dbReference>
<protein>
    <submittedName>
        <fullName evidence="2">ASCH domain-containing protein</fullName>
    </submittedName>
</protein>
<dbReference type="PANTHER" id="PTHR39203">
    <property type="entry name" value="CYTOPLASMIC PROTEIN-RELATED"/>
    <property type="match status" value="1"/>
</dbReference>
<dbReference type="InterPro" id="IPR015947">
    <property type="entry name" value="PUA-like_sf"/>
</dbReference>
<dbReference type="STRING" id="2034155.BMI79_11345"/>
<dbReference type="Gene3D" id="3.10.400.10">
    <property type="entry name" value="Sulfate adenylyltransferase"/>
    <property type="match status" value="1"/>
</dbReference>
<dbReference type="InterPro" id="IPR007374">
    <property type="entry name" value="ASCH_domain"/>
</dbReference>
<dbReference type="SMART" id="SM01022">
    <property type="entry name" value="ASCH"/>
    <property type="match status" value="1"/>
</dbReference>
<reference evidence="2 3" key="1">
    <citation type="submission" date="2016-11" db="EMBL/GenBank/DDBJ databases">
        <title>Rahnella oryzae sp. nov., isolated from rice root.</title>
        <authorList>
            <person name="Zhang X.-X."/>
            <person name="Zhang J."/>
        </authorList>
    </citation>
    <scope>NUCLEOTIDE SEQUENCE [LARGE SCALE GENOMIC DNA]</scope>
    <source>
        <strain evidence="2 3">J11-6</strain>
    </source>
</reference>
<dbReference type="SUPFAM" id="SSF88697">
    <property type="entry name" value="PUA domain-like"/>
    <property type="match status" value="1"/>
</dbReference>